<feature type="transmembrane region" description="Helical" evidence="1">
    <location>
        <begin position="13"/>
        <end position="38"/>
    </location>
</feature>
<dbReference type="Proteomes" id="UP000824249">
    <property type="component" value="Unassembled WGS sequence"/>
</dbReference>
<keyword evidence="1" id="KW-0812">Transmembrane</keyword>
<sequence length="53" mass="5926">MDRLIEYFQQFPLFFWALAALAAAMAALGVLLIVRAFAKRKASSKTPPRDAEL</sequence>
<gene>
    <name evidence="2" type="ORF">H9737_05320</name>
</gene>
<name>A0A9D2ARD1_9FIRM</name>
<reference evidence="2" key="1">
    <citation type="journal article" date="2021" name="PeerJ">
        <title>Extensive microbial diversity within the chicken gut microbiome revealed by metagenomics and culture.</title>
        <authorList>
            <person name="Gilroy R."/>
            <person name="Ravi A."/>
            <person name="Getino M."/>
            <person name="Pursley I."/>
            <person name="Horton D.L."/>
            <person name="Alikhan N.F."/>
            <person name="Baker D."/>
            <person name="Gharbi K."/>
            <person name="Hall N."/>
            <person name="Watson M."/>
            <person name="Adriaenssens E.M."/>
            <person name="Foster-Nyarko E."/>
            <person name="Jarju S."/>
            <person name="Secka A."/>
            <person name="Antonio M."/>
            <person name="Oren A."/>
            <person name="Chaudhuri R.R."/>
            <person name="La Ragione R."/>
            <person name="Hildebrand F."/>
            <person name="Pallen M.J."/>
        </authorList>
    </citation>
    <scope>NUCLEOTIDE SEQUENCE</scope>
    <source>
        <strain evidence="2">26628</strain>
    </source>
</reference>
<dbReference type="EMBL" id="DXFD01000082">
    <property type="protein sequence ID" value="HIX47093.1"/>
    <property type="molecule type" value="Genomic_DNA"/>
</dbReference>
<dbReference type="AlphaFoldDB" id="A0A9D2ARD1"/>
<accession>A0A9D2ARD1</accession>
<reference evidence="2" key="2">
    <citation type="submission" date="2021-04" db="EMBL/GenBank/DDBJ databases">
        <authorList>
            <person name="Gilroy R."/>
        </authorList>
    </citation>
    <scope>NUCLEOTIDE SEQUENCE</scope>
    <source>
        <strain evidence="2">26628</strain>
    </source>
</reference>
<keyword evidence="1" id="KW-0472">Membrane</keyword>
<keyword evidence="1" id="KW-1133">Transmembrane helix</keyword>
<evidence type="ECO:0000313" key="3">
    <source>
        <dbReference type="Proteomes" id="UP000824249"/>
    </source>
</evidence>
<evidence type="ECO:0000256" key="1">
    <source>
        <dbReference type="SAM" id="Phobius"/>
    </source>
</evidence>
<organism evidence="2 3">
    <name type="scientific">Candidatus Borkfalkia faecigallinarum</name>
    <dbReference type="NCBI Taxonomy" id="2838509"/>
    <lineage>
        <taxon>Bacteria</taxon>
        <taxon>Bacillati</taxon>
        <taxon>Bacillota</taxon>
        <taxon>Clostridia</taxon>
        <taxon>Christensenellales</taxon>
        <taxon>Christensenellaceae</taxon>
        <taxon>Candidatus Borkfalkia</taxon>
    </lineage>
</organism>
<protein>
    <submittedName>
        <fullName evidence="2">Uncharacterized protein</fullName>
    </submittedName>
</protein>
<proteinExistence type="predicted"/>
<evidence type="ECO:0000313" key="2">
    <source>
        <dbReference type="EMBL" id="HIX47093.1"/>
    </source>
</evidence>
<comment type="caution">
    <text evidence="2">The sequence shown here is derived from an EMBL/GenBank/DDBJ whole genome shotgun (WGS) entry which is preliminary data.</text>
</comment>